<comment type="similarity">
    <text evidence="2">Belongs to the peptidase S8 family.</text>
</comment>
<protein>
    <recommendedName>
        <fullName evidence="4">Subtilisin-like protease fibronectin type-III domain-containing protein</fullName>
    </recommendedName>
</protein>
<dbReference type="GO" id="GO:0005576">
    <property type="term" value="C:extracellular region"/>
    <property type="evidence" value="ECO:0007669"/>
    <property type="project" value="UniProtKB-SubCell"/>
</dbReference>
<feature type="domain" description="Subtilisin-like protease fibronectin type-III" evidence="4">
    <location>
        <begin position="21"/>
        <end position="119"/>
    </location>
</feature>
<comment type="subcellular location">
    <subcellularLocation>
        <location evidence="1">Secreted</location>
    </subcellularLocation>
</comment>
<dbReference type="OrthoDB" id="206201at2759"/>
<evidence type="ECO:0000313" key="6">
    <source>
        <dbReference type="Proteomes" id="UP000327013"/>
    </source>
</evidence>
<evidence type="ECO:0000256" key="2">
    <source>
        <dbReference type="ARBA" id="ARBA00011073"/>
    </source>
</evidence>
<keyword evidence="6" id="KW-1185">Reference proteome</keyword>
<accession>A0A5N6RKB2</accession>
<dbReference type="Pfam" id="PF17766">
    <property type="entry name" value="fn3_6"/>
    <property type="match status" value="1"/>
</dbReference>
<dbReference type="Proteomes" id="UP000327013">
    <property type="component" value="Chromosome 7"/>
</dbReference>
<sequence>MIQLFSESWAFVCPKFFSTRDFNYPSITVSNLHATPVTVTRTVTNVGSPHASYVARVKQPAGVLVSVEPTKLVFNAVGEKQSFKVILKPKTATTNLTVFVFGALVWSDGQHFVRSPIYIAVSSFEK</sequence>
<dbReference type="Gene3D" id="2.60.40.2310">
    <property type="match status" value="1"/>
</dbReference>
<organism evidence="5 6">
    <name type="scientific">Carpinus fangiana</name>
    <dbReference type="NCBI Taxonomy" id="176857"/>
    <lineage>
        <taxon>Eukaryota</taxon>
        <taxon>Viridiplantae</taxon>
        <taxon>Streptophyta</taxon>
        <taxon>Embryophyta</taxon>
        <taxon>Tracheophyta</taxon>
        <taxon>Spermatophyta</taxon>
        <taxon>Magnoliopsida</taxon>
        <taxon>eudicotyledons</taxon>
        <taxon>Gunneridae</taxon>
        <taxon>Pentapetalae</taxon>
        <taxon>rosids</taxon>
        <taxon>fabids</taxon>
        <taxon>Fagales</taxon>
        <taxon>Betulaceae</taxon>
        <taxon>Carpinus</taxon>
    </lineage>
</organism>
<dbReference type="PANTHER" id="PTHR10795">
    <property type="entry name" value="PROPROTEIN CONVERTASE SUBTILISIN/KEXIN"/>
    <property type="match status" value="1"/>
</dbReference>
<reference evidence="5 6" key="1">
    <citation type="submission" date="2019-06" db="EMBL/GenBank/DDBJ databases">
        <title>A chromosomal-level reference genome of Carpinus fangiana (Coryloideae, Betulaceae).</title>
        <authorList>
            <person name="Yang X."/>
            <person name="Wang Z."/>
            <person name="Zhang L."/>
            <person name="Hao G."/>
            <person name="Liu J."/>
            <person name="Yang Y."/>
        </authorList>
    </citation>
    <scope>NUCLEOTIDE SEQUENCE [LARGE SCALE GENOMIC DNA]</scope>
    <source>
        <strain evidence="5">Cfa_2016G</strain>
        <tissue evidence="5">Leaf</tissue>
    </source>
</reference>
<evidence type="ECO:0000313" key="5">
    <source>
        <dbReference type="EMBL" id="KAE8098907.1"/>
    </source>
</evidence>
<name>A0A5N6RKB2_9ROSI</name>
<evidence type="ECO:0000259" key="4">
    <source>
        <dbReference type="Pfam" id="PF17766"/>
    </source>
</evidence>
<gene>
    <name evidence="5" type="ORF">FH972_016935</name>
</gene>
<proteinExistence type="inferred from homology"/>
<dbReference type="AlphaFoldDB" id="A0A5N6RKB2"/>
<dbReference type="EMBL" id="CM017327">
    <property type="protein sequence ID" value="KAE8098907.1"/>
    <property type="molecule type" value="Genomic_DNA"/>
</dbReference>
<dbReference type="InterPro" id="IPR041469">
    <property type="entry name" value="Subtilisin-like_FN3"/>
</dbReference>
<evidence type="ECO:0000256" key="3">
    <source>
        <dbReference type="ARBA" id="ARBA00022729"/>
    </source>
</evidence>
<dbReference type="InterPro" id="IPR045051">
    <property type="entry name" value="SBT"/>
</dbReference>
<keyword evidence="3" id="KW-0732">Signal</keyword>
<evidence type="ECO:0000256" key="1">
    <source>
        <dbReference type="ARBA" id="ARBA00004613"/>
    </source>
</evidence>